<organism evidence="4 5">
    <name type="scientific">Marchantia polymorpha subsp. ruderalis</name>
    <dbReference type="NCBI Taxonomy" id="1480154"/>
    <lineage>
        <taxon>Eukaryota</taxon>
        <taxon>Viridiplantae</taxon>
        <taxon>Streptophyta</taxon>
        <taxon>Embryophyta</taxon>
        <taxon>Marchantiophyta</taxon>
        <taxon>Marchantiopsida</taxon>
        <taxon>Marchantiidae</taxon>
        <taxon>Marchantiales</taxon>
        <taxon>Marchantiaceae</taxon>
        <taxon>Marchantia</taxon>
    </lineage>
</organism>
<feature type="compositionally biased region" description="Basic and acidic residues" evidence="2">
    <location>
        <begin position="206"/>
        <end position="230"/>
    </location>
</feature>
<sequence>MQGGRGGGGRQGYNARGNGSAGANHLNAAAGAGNVAYGGMPGYFFNPWLGFNAYNVQGLMPLPPVPSRTYNNSNHRGSASGASAAFVPLGVQGAGILKRPSGSPQGPLAHGHRRHSRGHGGRSWGSRGRKEKNSANLTKEALDADLDEWRMKDKKLGSNSLDADLDEYWKKKNEMEAEQDEEGDDDVDDETNDSKSKLVAEGSSGPRREASAAKDDKVASRNGYKDSAKAEKRRKKPYDDDDDEVDRHGIGLRAISISHESPRLSYGKRGAALDTVNEWAALSGLVNCPAAGRIAKGDLGELPSGYIHGSTPDPRATFIVLECDSLFKESSPIPAPALRSKKTSSPEKERKYR</sequence>
<dbReference type="EMBL" id="LVLJ01001802">
    <property type="protein sequence ID" value="OAE27963.1"/>
    <property type="molecule type" value="Genomic_DNA"/>
</dbReference>
<proteinExistence type="predicted"/>
<dbReference type="GO" id="GO:0003723">
    <property type="term" value="F:RNA binding"/>
    <property type="evidence" value="ECO:0007669"/>
    <property type="project" value="UniProtKB-KW"/>
</dbReference>
<feature type="compositionally biased region" description="Acidic residues" evidence="2">
    <location>
        <begin position="176"/>
        <end position="191"/>
    </location>
</feature>
<feature type="compositionally biased region" description="Basic residues" evidence="2">
    <location>
        <begin position="110"/>
        <end position="120"/>
    </location>
</feature>
<name>A0A176W5R1_MARPO</name>
<feature type="domain" description="Chromatin target of PRMT1 protein C-terminal" evidence="3">
    <location>
        <begin position="86"/>
        <end position="175"/>
    </location>
</feature>
<dbReference type="Pfam" id="PF13865">
    <property type="entry name" value="FoP_duplication"/>
    <property type="match status" value="1"/>
</dbReference>
<evidence type="ECO:0000259" key="3">
    <source>
        <dbReference type="SMART" id="SM01218"/>
    </source>
</evidence>
<keyword evidence="1" id="KW-0694">RNA-binding</keyword>
<feature type="region of interest" description="Disordered" evidence="2">
    <location>
        <begin position="330"/>
        <end position="353"/>
    </location>
</feature>
<dbReference type="InterPro" id="IPR025715">
    <property type="entry name" value="FoP_C"/>
</dbReference>
<accession>A0A176W5R1</accession>
<comment type="caution">
    <text evidence="4">The sequence shown here is derived from an EMBL/GenBank/DDBJ whole genome shotgun (WGS) entry which is preliminary data.</text>
</comment>
<protein>
    <recommendedName>
        <fullName evidence="3">Chromatin target of PRMT1 protein C-terminal domain-containing protein</fullName>
    </recommendedName>
</protein>
<feature type="region of interest" description="Disordered" evidence="2">
    <location>
        <begin position="95"/>
        <end position="139"/>
    </location>
</feature>
<dbReference type="SMART" id="SM01218">
    <property type="entry name" value="FoP_duplication"/>
    <property type="match status" value="1"/>
</dbReference>
<keyword evidence="5" id="KW-1185">Reference proteome</keyword>
<feature type="region of interest" description="Disordered" evidence="2">
    <location>
        <begin position="174"/>
        <end position="246"/>
    </location>
</feature>
<dbReference type="AlphaFoldDB" id="A0A176W5R1"/>
<evidence type="ECO:0000256" key="2">
    <source>
        <dbReference type="SAM" id="MobiDB-lite"/>
    </source>
</evidence>
<evidence type="ECO:0000313" key="4">
    <source>
        <dbReference type="EMBL" id="OAE27963.1"/>
    </source>
</evidence>
<reference evidence="4" key="1">
    <citation type="submission" date="2016-03" db="EMBL/GenBank/DDBJ databases">
        <title>Mechanisms controlling the formation of the plant cell surface in tip-growing cells are functionally conserved among land plants.</title>
        <authorList>
            <person name="Honkanen S."/>
            <person name="Jones V.A."/>
            <person name="Morieri G."/>
            <person name="Champion C."/>
            <person name="Hetherington A.J."/>
            <person name="Kelly S."/>
            <person name="Saint-Marcoux D."/>
            <person name="Proust H."/>
            <person name="Prescott H."/>
            <person name="Dolan L."/>
        </authorList>
    </citation>
    <scope>NUCLEOTIDE SEQUENCE [LARGE SCALE GENOMIC DNA]</scope>
    <source>
        <tissue evidence="4">Whole gametophyte</tissue>
    </source>
</reference>
<evidence type="ECO:0000256" key="1">
    <source>
        <dbReference type="ARBA" id="ARBA00022884"/>
    </source>
</evidence>
<feature type="compositionally biased region" description="Basic and acidic residues" evidence="2">
    <location>
        <begin position="344"/>
        <end position="353"/>
    </location>
</feature>
<gene>
    <name evidence="4" type="ORF">AXG93_319s1080</name>
</gene>
<dbReference type="Proteomes" id="UP000077202">
    <property type="component" value="Unassembled WGS sequence"/>
</dbReference>
<evidence type="ECO:0000313" key="5">
    <source>
        <dbReference type="Proteomes" id="UP000077202"/>
    </source>
</evidence>